<evidence type="ECO:0000313" key="4">
    <source>
        <dbReference type="Proteomes" id="UP000095787"/>
    </source>
</evidence>
<evidence type="ECO:0000313" key="3">
    <source>
        <dbReference type="EMBL" id="RYS77025.1"/>
    </source>
</evidence>
<name>A0A174FF36_9FIRM</name>
<evidence type="ECO:0000313" key="5">
    <source>
        <dbReference type="Proteomes" id="UP000292665"/>
    </source>
</evidence>
<dbReference type="EMBL" id="CYZO01000062">
    <property type="protein sequence ID" value="CUO48804.1"/>
    <property type="molecule type" value="Genomic_DNA"/>
</dbReference>
<accession>A0A174FF36</accession>
<dbReference type="GeneID" id="97328835"/>
<dbReference type="EMBL" id="RCYR01000038">
    <property type="protein sequence ID" value="RYS77025.1"/>
    <property type="molecule type" value="Genomic_DNA"/>
</dbReference>
<dbReference type="RefSeq" id="WP_004847817.1">
    <property type="nucleotide sequence ID" value="NZ_AP028249.1"/>
</dbReference>
<reference evidence="3 5" key="2">
    <citation type="journal article" date="2019" name="Science, e1252229">
        <title>Invertible promoters mediate bacterial phase variation, antibiotic resistance, and host adaptation in the gut.</title>
        <authorList>
            <person name="Jiang X."/>
            <person name="Hall A.B."/>
            <person name="Arthur T.D."/>
            <person name="Plichta D.R."/>
            <person name="Covington C.T."/>
            <person name="Poyet M."/>
            <person name="Crothers J."/>
            <person name="Moses P.L."/>
            <person name="Tolonen A.C."/>
            <person name="Vlamakis H."/>
            <person name="Alm E.J."/>
            <person name="Xavier R.J."/>
        </authorList>
    </citation>
    <scope>NUCLEOTIDE SEQUENCE [LARGE SCALE GENOMIC DNA]</scope>
    <source>
        <strain evidence="3">Aa_0143</strain>
        <strain evidence="5">aa_0143</strain>
    </source>
</reference>
<sequence length="128" mass="13802">MSMIQAGMIGVIGAMLAIQLKGSKAEYGIYVSVAVSIVLFVLISDRLGIFVRTVKELIAYAHLETSYFSVILKMVGITYIAEFASGICKDAGYQTIAGQIETFAKLTILALGMPVLTALLETVREFLS</sequence>
<protein>
    <submittedName>
        <fullName evidence="2">Stage III sporulation protein AD</fullName>
    </submittedName>
</protein>
<gene>
    <name evidence="3" type="ORF">EAI93_12785</name>
    <name evidence="2" type="ORF">ERS852456_02697</name>
</gene>
<dbReference type="AlphaFoldDB" id="A0A174FF36"/>
<keyword evidence="1" id="KW-0812">Transmembrane</keyword>
<feature type="transmembrane region" description="Helical" evidence="1">
    <location>
        <begin position="27"/>
        <end position="43"/>
    </location>
</feature>
<keyword evidence="1" id="KW-0472">Membrane</keyword>
<dbReference type="InterPro" id="IPR025664">
    <property type="entry name" value="Spore_III_AC/AD"/>
</dbReference>
<evidence type="ECO:0000256" key="1">
    <source>
        <dbReference type="SAM" id="Phobius"/>
    </source>
</evidence>
<evidence type="ECO:0000313" key="2">
    <source>
        <dbReference type="EMBL" id="CUO48804.1"/>
    </source>
</evidence>
<dbReference type="Pfam" id="PF06686">
    <property type="entry name" value="SpoIIIAC"/>
    <property type="match status" value="2"/>
</dbReference>
<reference evidence="2 4" key="1">
    <citation type="submission" date="2015-09" db="EMBL/GenBank/DDBJ databases">
        <authorList>
            <consortium name="Pathogen Informatics"/>
        </authorList>
    </citation>
    <scope>NUCLEOTIDE SEQUENCE [LARGE SCALE GENOMIC DNA]</scope>
    <source>
        <strain evidence="2 4">2789STDY5834841</strain>
    </source>
</reference>
<organism evidence="2 4">
    <name type="scientific">[Ruminococcus] torques</name>
    <dbReference type="NCBI Taxonomy" id="33039"/>
    <lineage>
        <taxon>Bacteria</taxon>
        <taxon>Bacillati</taxon>
        <taxon>Bacillota</taxon>
        <taxon>Clostridia</taxon>
        <taxon>Lachnospirales</taxon>
        <taxon>Lachnospiraceae</taxon>
        <taxon>Mediterraneibacter</taxon>
    </lineage>
</organism>
<keyword evidence="1" id="KW-1133">Transmembrane helix</keyword>
<proteinExistence type="predicted"/>
<dbReference type="Proteomes" id="UP000292665">
    <property type="component" value="Unassembled WGS sequence"/>
</dbReference>
<dbReference type="Proteomes" id="UP000095787">
    <property type="component" value="Unassembled WGS sequence"/>
</dbReference>